<proteinExistence type="predicted"/>
<accession>A0ABR2JDB8</accession>
<organism evidence="2 3">
    <name type="scientific">Tritrichomonas musculus</name>
    <dbReference type="NCBI Taxonomy" id="1915356"/>
    <lineage>
        <taxon>Eukaryota</taxon>
        <taxon>Metamonada</taxon>
        <taxon>Parabasalia</taxon>
        <taxon>Tritrichomonadida</taxon>
        <taxon>Tritrichomonadidae</taxon>
        <taxon>Tritrichomonas</taxon>
    </lineage>
</organism>
<dbReference type="Proteomes" id="UP001470230">
    <property type="component" value="Unassembled WGS sequence"/>
</dbReference>
<keyword evidence="1" id="KW-1133">Transmembrane helix</keyword>
<dbReference type="EMBL" id="JAPFFF010000012">
    <property type="protein sequence ID" value="KAK8875493.1"/>
    <property type="molecule type" value="Genomic_DNA"/>
</dbReference>
<gene>
    <name evidence="2" type="ORF">M9Y10_005659</name>
</gene>
<comment type="caution">
    <text evidence="2">The sequence shown here is derived from an EMBL/GenBank/DDBJ whole genome shotgun (WGS) entry which is preliminary data.</text>
</comment>
<keyword evidence="1" id="KW-0812">Transmembrane</keyword>
<evidence type="ECO:0000313" key="2">
    <source>
        <dbReference type="EMBL" id="KAK8875493.1"/>
    </source>
</evidence>
<protein>
    <submittedName>
        <fullName evidence="2">Uncharacterized protein</fullName>
    </submittedName>
</protein>
<evidence type="ECO:0000313" key="3">
    <source>
        <dbReference type="Proteomes" id="UP001470230"/>
    </source>
</evidence>
<name>A0ABR2JDB8_9EUKA</name>
<feature type="transmembrane region" description="Helical" evidence="1">
    <location>
        <begin position="45"/>
        <end position="69"/>
    </location>
</feature>
<keyword evidence="1" id="KW-0472">Membrane</keyword>
<sequence length="92" mass="10094">MILILLFAFSYSHRLANNKNGESVEPTDVPTQSPYATLISKKPTLAIALSSCIACIVFMIIATSIKCILKSPDEQLDGMHEKLLITRNDDVA</sequence>
<evidence type="ECO:0000256" key="1">
    <source>
        <dbReference type="SAM" id="Phobius"/>
    </source>
</evidence>
<keyword evidence="3" id="KW-1185">Reference proteome</keyword>
<reference evidence="2 3" key="1">
    <citation type="submission" date="2024-04" db="EMBL/GenBank/DDBJ databases">
        <title>Tritrichomonas musculus Genome.</title>
        <authorList>
            <person name="Alves-Ferreira E."/>
            <person name="Grigg M."/>
            <person name="Lorenzi H."/>
            <person name="Galac M."/>
        </authorList>
    </citation>
    <scope>NUCLEOTIDE SEQUENCE [LARGE SCALE GENOMIC DNA]</scope>
    <source>
        <strain evidence="2 3">EAF2021</strain>
    </source>
</reference>